<proteinExistence type="predicted"/>
<dbReference type="Proteomes" id="UP001273166">
    <property type="component" value="Unassembled WGS sequence"/>
</dbReference>
<evidence type="ECO:0000313" key="1">
    <source>
        <dbReference type="EMBL" id="KAK3304473.1"/>
    </source>
</evidence>
<dbReference type="GeneID" id="87886307"/>
<accession>A0AAJ0M0L2</accession>
<dbReference type="EMBL" id="JAUDZG010000005">
    <property type="protein sequence ID" value="KAK3304473.1"/>
    <property type="molecule type" value="Genomic_DNA"/>
</dbReference>
<evidence type="ECO:0000313" key="2">
    <source>
        <dbReference type="Proteomes" id="UP001273166"/>
    </source>
</evidence>
<organism evidence="1 2">
    <name type="scientific">Chaetomium strumarium</name>
    <dbReference type="NCBI Taxonomy" id="1170767"/>
    <lineage>
        <taxon>Eukaryota</taxon>
        <taxon>Fungi</taxon>
        <taxon>Dikarya</taxon>
        <taxon>Ascomycota</taxon>
        <taxon>Pezizomycotina</taxon>
        <taxon>Sordariomycetes</taxon>
        <taxon>Sordariomycetidae</taxon>
        <taxon>Sordariales</taxon>
        <taxon>Chaetomiaceae</taxon>
        <taxon>Chaetomium</taxon>
    </lineage>
</organism>
<keyword evidence="2" id="KW-1185">Reference proteome</keyword>
<dbReference type="RefSeq" id="XP_062720253.1">
    <property type="nucleotide sequence ID" value="XM_062867478.1"/>
</dbReference>
<reference evidence="1" key="2">
    <citation type="submission" date="2023-06" db="EMBL/GenBank/DDBJ databases">
        <authorList>
            <consortium name="Lawrence Berkeley National Laboratory"/>
            <person name="Mondo S.J."/>
            <person name="Hensen N."/>
            <person name="Bonometti L."/>
            <person name="Westerberg I."/>
            <person name="Brannstrom I.O."/>
            <person name="Guillou S."/>
            <person name="Cros-Aarteil S."/>
            <person name="Calhoun S."/>
            <person name="Haridas S."/>
            <person name="Kuo A."/>
            <person name="Pangilinan J."/>
            <person name="Riley R."/>
            <person name="Labutti K."/>
            <person name="Andreopoulos B."/>
            <person name="Lipzen A."/>
            <person name="Chen C."/>
            <person name="Yanf M."/>
            <person name="Daum C."/>
            <person name="Ng V."/>
            <person name="Clum A."/>
            <person name="Steindorff A."/>
            <person name="Ohm R."/>
            <person name="Martin F."/>
            <person name="Silar P."/>
            <person name="Natvig D."/>
            <person name="Lalanne C."/>
            <person name="Gautier V."/>
            <person name="Ament-Velasquez S.L."/>
            <person name="Kruys A."/>
            <person name="Hutchinson M.I."/>
            <person name="Powell A.J."/>
            <person name="Barry K."/>
            <person name="Miller A.N."/>
            <person name="Grigoriev I.V."/>
            <person name="Debuchy R."/>
            <person name="Gladieux P."/>
            <person name="Thoren M.H."/>
            <person name="Johannesson H."/>
        </authorList>
    </citation>
    <scope>NUCLEOTIDE SEQUENCE</scope>
    <source>
        <strain evidence="1">CBS 333.67</strain>
    </source>
</reference>
<sequence length="143" mass="15932">MSGSGGFYKYRCKYFYTYNCPNWVYCNGHACAMCLASLCREAVDNEPAMPPHSQGSTSWPSQQQHQQQALPSTEICVPQAIHGTLQYTVMEIVPADETGPGAYWVLRQKAHLESRVLPYSNMTTSDTPRPVMTAVGVPMQMGY</sequence>
<comment type="caution">
    <text evidence="1">The sequence shown here is derived from an EMBL/GenBank/DDBJ whole genome shotgun (WGS) entry which is preliminary data.</text>
</comment>
<protein>
    <submittedName>
        <fullName evidence="1">Uncharacterized protein</fullName>
    </submittedName>
</protein>
<gene>
    <name evidence="1" type="ORF">B0T15DRAFT_503730</name>
</gene>
<name>A0AAJ0M0L2_9PEZI</name>
<dbReference type="AlphaFoldDB" id="A0AAJ0M0L2"/>
<reference evidence="1" key="1">
    <citation type="journal article" date="2023" name="Mol. Phylogenet. Evol.">
        <title>Genome-scale phylogeny and comparative genomics of the fungal order Sordariales.</title>
        <authorList>
            <person name="Hensen N."/>
            <person name="Bonometti L."/>
            <person name="Westerberg I."/>
            <person name="Brannstrom I.O."/>
            <person name="Guillou S."/>
            <person name="Cros-Aarteil S."/>
            <person name="Calhoun S."/>
            <person name="Haridas S."/>
            <person name="Kuo A."/>
            <person name="Mondo S."/>
            <person name="Pangilinan J."/>
            <person name="Riley R."/>
            <person name="LaButti K."/>
            <person name="Andreopoulos B."/>
            <person name="Lipzen A."/>
            <person name="Chen C."/>
            <person name="Yan M."/>
            <person name="Daum C."/>
            <person name="Ng V."/>
            <person name="Clum A."/>
            <person name="Steindorff A."/>
            <person name="Ohm R.A."/>
            <person name="Martin F."/>
            <person name="Silar P."/>
            <person name="Natvig D.O."/>
            <person name="Lalanne C."/>
            <person name="Gautier V."/>
            <person name="Ament-Velasquez S.L."/>
            <person name="Kruys A."/>
            <person name="Hutchinson M.I."/>
            <person name="Powell A.J."/>
            <person name="Barry K."/>
            <person name="Miller A.N."/>
            <person name="Grigoriev I.V."/>
            <person name="Debuchy R."/>
            <person name="Gladieux P."/>
            <person name="Hiltunen Thoren M."/>
            <person name="Johannesson H."/>
        </authorList>
    </citation>
    <scope>NUCLEOTIDE SEQUENCE</scope>
    <source>
        <strain evidence="1">CBS 333.67</strain>
    </source>
</reference>